<dbReference type="InterPro" id="IPR000276">
    <property type="entry name" value="GPCR_Rhodpsn"/>
</dbReference>
<dbReference type="PANTHER" id="PTHR24246">
    <property type="entry name" value="OLFACTORY RECEPTOR AND ADENOSINE RECEPTOR"/>
    <property type="match status" value="1"/>
</dbReference>
<dbReference type="PROSITE" id="PS50262">
    <property type="entry name" value="G_PROTEIN_RECEP_F1_2"/>
    <property type="match status" value="1"/>
</dbReference>
<dbReference type="GO" id="GO:0001609">
    <property type="term" value="F:G protein-coupled adenosine receptor activity"/>
    <property type="evidence" value="ECO:0007669"/>
    <property type="project" value="UniProtKB-UniRule"/>
</dbReference>
<reference evidence="13" key="1">
    <citation type="submission" date="2025-08" db="UniProtKB">
        <authorList>
            <consortium name="Ensembl"/>
        </authorList>
    </citation>
    <scope>IDENTIFICATION</scope>
</reference>
<keyword evidence="6 11" id="KW-0472">Membrane</keyword>
<dbReference type="InterPro" id="IPR017452">
    <property type="entry name" value="GPCR_Rhodpsn_7TM"/>
</dbReference>
<dbReference type="SUPFAM" id="SSF81321">
    <property type="entry name" value="Family A G protein-coupled receptor-like"/>
    <property type="match status" value="1"/>
</dbReference>
<dbReference type="GeneTree" id="ENSGT01030000234555"/>
<evidence type="ECO:0000256" key="2">
    <source>
        <dbReference type="ARBA" id="ARBA00022475"/>
    </source>
</evidence>
<feature type="transmembrane region" description="Helical" evidence="11">
    <location>
        <begin position="230"/>
        <end position="250"/>
    </location>
</feature>
<keyword evidence="8 11" id="KW-0675">Receptor</keyword>
<dbReference type="Gene3D" id="1.20.1070.10">
    <property type="entry name" value="Rhodopsin 7-helix transmembrane proteins"/>
    <property type="match status" value="1"/>
</dbReference>
<evidence type="ECO:0000256" key="3">
    <source>
        <dbReference type="ARBA" id="ARBA00022692"/>
    </source>
</evidence>
<evidence type="ECO:0000256" key="10">
    <source>
        <dbReference type="ARBA" id="ARBA00023224"/>
    </source>
</evidence>
<evidence type="ECO:0000313" key="13">
    <source>
        <dbReference type="Ensembl" id="ENSPMAP00000010512.1"/>
    </source>
</evidence>
<sequence>MPIEAASPSQVSVNVPYILLELVIALLSSVGNLLVCVAVMKNRHLRTVTNYFLVSLAVADVCVGAVAIPCAIMTDLGLPRHNFLLCVLMLSVLIMLTQSSIFSLLAVAVDRYVAIFNPFRYKVIMTHRNALITIVLTWLMAFLIGLVPAMGWHKGSPSDSYCYFVAVVDMNYMVYFNFFGCVLTPLIIMFVIYARIFLQVRHQLRRIANEARGGAGNAQERSMQSLTKEVKTATSLFLVLFLFTVCWIPLHVLNCISLLCPGSNTPYGLLLAAIILSHANSVVNPFLYAYRMKSYRRAFLSLIMCRDARETDDDTQVPST</sequence>
<dbReference type="Ensembl" id="ENSPMAT00000010558.1">
    <property type="protein sequence ID" value="ENSPMAP00000010512.1"/>
    <property type="gene ID" value="ENSPMAG00000009564.1"/>
</dbReference>
<name>S4RZ71_PETMA</name>
<dbReference type="Pfam" id="PF00001">
    <property type="entry name" value="7tm_1"/>
    <property type="match status" value="1"/>
</dbReference>
<dbReference type="STRING" id="7757.ENSPMAP00000010512"/>
<feature type="transmembrane region" description="Helical" evidence="11">
    <location>
        <begin position="51"/>
        <end position="76"/>
    </location>
</feature>
<organism evidence="13">
    <name type="scientific">Petromyzon marinus</name>
    <name type="common">Sea lamprey</name>
    <dbReference type="NCBI Taxonomy" id="7757"/>
    <lineage>
        <taxon>Eukaryota</taxon>
        <taxon>Metazoa</taxon>
        <taxon>Chordata</taxon>
        <taxon>Craniata</taxon>
        <taxon>Vertebrata</taxon>
        <taxon>Cyclostomata</taxon>
        <taxon>Hyperoartia</taxon>
        <taxon>Petromyzontiformes</taxon>
        <taxon>Petromyzontidae</taxon>
        <taxon>Petromyzon</taxon>
    </lineage>
</organism>
<feature type="domain" description="G-protein coupled receptors family 1 profile" evidence="12">
    <location>
        <begin position="31"/>
        <end position="288"/>
    </location>
</feature>
<evidence type="ECO:0000256" key="1">
    <source>
        <dbReference type="ARBA" id="ARBA00004651"/>
    </source>
</evidence>
<evidence type="ECO:0000256" key="9">
    <source>
        <dbReference type="ARBA" id="ARBA00023180"/>
    </source>
</evidence>
<evidence type="ECO:0000256" key="4">
    <source>
        <dbReference type="ARBA" id="ARBA00022989"/>
    </source>
</evidence>
<feature type="transmembrane region" description="Helical" evidence="11">
    <location>
        <begin position="270"/>
        <end position="290"/>
    </location>
</feature>
<protein>
    <submittedName>
        <fullName evidence="13">Adenosine receptor B1a</fullName>
    </submittedName>
</protein>
<evidence type="ECO:0000256" key="6">
    <source>
        <dbReference type="ARBA" id="ARBA00023136"/>
    </source>
</evidence>
<evidence type="ECO:0000256" key="5">
    <source>
        <dbReference type="ARBA" id="ARBA00023040"/>
    </source>
</evidence>
<feature type="transmembrane region" description="Helical" evidence="11">
    <location>
        <begin position="17"/>
        <end position="39"/>
    </location>
</feature>
<keyword evidence="4 11" id="KW-1133">Transmembrane helix</keyword>
<dbReference type="OMA" id="YKMKSFR"/>
<keyword evidence="3 11" id="KW-0812">Transmembrane</keyword>
<keyword evidence="5 11" id="KW-0297">G-protein coupled receptor</keyword>
<keyword evidence="2 11" id="KW-1003">Cell membrane</keyword>
<dbReference type="AlphaFoldDB" id="S4RZ71"/>
<keyword evidence="7 11" id="KW-1015">Disulfide bond</keyword>
<keyword evidence="10 11" id="KW-0807">Transducer</keyword>
<dbReference type="PANTHER" id="PTHR24246:SF21">
    <property type="entry name" value="G-PROTEIN COUPLED RECEPTORS FAMILY 1 PROFILE DOMAIN-CONTAINING PROTEIN"/>
    <property type="match status" value="1"/>
</dbReference>
<dbReference type="GO" id="GO:0005886">
    <property type="term" value="C:plasma membrane"/>
    <property type="evidence" value="ECO:0007669"/>
    <property type="project" value="UniProtKB-SubCell"/>
</dbReference>
<dbReference type="PRINTS" id="PR00424">
    <property type="entry name" value="ADENOSINER"/>
</dbReference>
<reference evidence="13" key="2">
    <citation type="submission" date="2025-09" db="UniProtKB">
        <authorList>
            <consortium name="Ensembl"/>
        </authorList>
    </citation>
    <scope>IDENTIFICATION</scope>
</reference>
<feature type="transmembrane region" description="Helical" evidence="11">
    <location>
        <begin position="82"/>
        <end position="109"/>
    </location>
</feature>
<keyword evidence="9 11" id="KW-0325">Glycoprotein</keyword>
<dbReference type="HOGENOM" id="CLU_009579_11_5_1"/>
<accession>S4RZ71</accession>
<feature type="transmembrane region" description="Helical" evidence="11">
    <location>
        <begin position="130"/>
        <end position="152"/>
    </location>
</feature>
<dbReference type="PRINTS" id="PR00237">
    <property type="entry name" value="GPCRRHODOPSN"/>
</dbReference>
<feature type="transmembrane region" description="Helical" evidence="11">
    <location>
        <begin position="172"/>
        <end position="198"/>
    </location>
</feature>
<dbReference type="PROSITE" id="PS00237">
    <property type="entry name" value="G_PROTEIN_RECEP_F1_1"/>
    <property type="match status" value="1"/>
</dbReference>
<comment type="subcellular location">
    <subcellularLocation>
        <location evidence="1 11">Cell membrane</location>
        <topology evidence="1 11">Multi-pass membrane protein</topology>
    </subcellularLocation>
</comment>
<dbReference type="InterPro" id="IPR001634">
    <property type="entry name" value="Adenosn_rcpt"/>
</dbReference>
<proteinExistence type="inferred from homology"/>
<evidence type="ECO:0000256" key="8">
    <source>
        <dbReference type="ARBA" id="ARBA00023170"/>
    </source>
</evidence>
<evidence type="ECO:0000256" key="7">
    <source>
        <dbReference type="ARBA" id="ARBA00023157"/>
    </source>
</evidence>
<evidence type="ECO:0000256" key="11">
    <source>
        <dbReference type="RuleBase" id="RU201114"/>
    </source>
</evidence>
<dbReference type="CDD" id="cd14968">
    <property type="entry name" value="7tmA_Adenosine_R"/>
    <property type="match status" value="1"/>
</dbReference>
<evidence type="ECO:0000259" key="12">
    <source>
        <dbReference type="PROSITE" id="PS50262"/>
    </source>
</evidence>
<comment type="similarity">
    <text evidence="11">Belongs to the G-protein coupled receptor 1 family.</text>
</comment>
<dbReference type="SMART" id="SM01381">
    <property type="entry name" value="7TM_GPCR_Srsx"/>
    <property type="match status" value="1"/>
</dbReference>